<dbReference type="PANTHER" id="PTHR43711">
    <property type="entry name" value="TWO-COMPONENT HISTIDINE KINASE"/>
    <property type="match status" value="1"/>
</dbReference>
<dbReference type="SUPFAM" id="SSF47384">
    <property type="entry name" value="Homodimeric domain of signal transducing histidine kinase"/>
    <property type="match status" value="1"/>
</dbReference>
<dbReference type="SUPFAM" id="SSF55785">
    <property type="entry name" value="PYP-like sensor domain (PAS domain)"/>
    <property type="match status" value="1"/>
</dbReference>
<accession>A0ABQ4FWH7</accession>
<protein>
    <recommendedName>
        <fullName evidence="3">histidine kinase</fullName>
        <ecNumber evidence="3">2.7.13.3</ecNumber>
    </recommendedName>
</protein>
<dbReference type="EC" id="2.7.13.3" evidence="3"/>
<dbReference type="Pfam" id="PF02518">
    <property type="entry name" value="HATPase_c"/>
    <property type="match status" value="1"/>
</dbReference>
<evidence type="ECO:0000256" key="4">
    <source>
        <dbReference type="ARBA" id="ARBA00022553"/>
    </source>
</evidence>
<dbReference type="Pfam" id="PF08448">
    <property type="entry name" value="PAS_4"/>
    <property type="match status" value="1"/>
</dbReference>
<dbReference type="InterPro" id="IPR003661">
    <property type="entry name" value="HisK_dim/P_dom"/>
</dbReference>
<feature type="domain" description="Histidine kinase" evidence="8">
    <location>
        <begin position="200"/>
        <end position="406"/>
    </location>
</feature>
<dbReference type="PRINTS" id="PR00344">
    <property type="entry name" value="BCTRLSENSOR"/>
</dbReference>
<dbReference type="InterPro" id="IPR035965">
    <property type="entry name" value="PAS-like_dom_sf"/>
</dbReference>
<evidence type="ECO:0000256" key="5">
    <source>
        <dbReference type="ARBA" id="ARBA00022679"/>
    </source>
</evidence>
<dbReference type="SMART" id="SM00388">
    <property type="entry name" value="HisKA"/>
    <property type="match status" value="1"/>
</dbReference>
<dbReference type="SMART" id="SM00387">
    <property type="entry name" value="HATPase_c"/>
    <property type="match status" value="1"/>
</dbReference>
<dbReference type="SUPFAM" id="SSF55874">
    <property type="entry name" value="ATPase domain of HSP90 chaperone/DNA topoisomerase II/histidine kinase"/>
    <property type="match status" value="1"/>
</dbReference>
<dbReference type="CDD" id="cd00082">
    <property type="entry name" value="HisKA"/>
    <property type="match status" value="1"/>
</dbReference>
<keyword evidence="10" id="KW-1185">Reference proteome</keyword>
<evidence type="ECO:0000313" key="10">
    <source>
        <dbReference type="Proteomes" id="UP000603904"/>
    </source>
</evidence>
<evidence type="ECO:0000259" key="8">
    <source>
        <dbReference type="PROSITE" id="PS50109"/>
    </source>
</evidence>
<dbReference type="InterPro" id="IPR004358">
    <property type="entry name" value="Sig_transdc_His_kin-like_C"/>
</dbReference>
<organism evidence="9 10">
    <name type="scientific">Microbispora corallina</name>
    <dbReference type="NCBI Taxonomy" id="83302"/>
    <lineage>
        <taxon>Bacteria</taxon>
        <taxon>Bacillati</taxon>
        <taxon>Actinomycetota</taxon>
        <taxon>Actinomycetes</taxon>
        <taxon>Streptosporangiales</taxon>
        <taxon>Streptosporangiaceae</taxon>
        <taxon>Microbispora</taxon>
    </lineage>
</organism>
<keyword evidence="5" id="KW-0808">Transferase</keyword>
<evidence type="ECO:0000256" key="3">
    <source>
        <dbReference type="ARBA" id="ARBA00012438"/>
    </source>
</evidence>
<dbReference type="InterPro" id="IPR050736">
    <property type="entry name" value="Sensor_HK_Regulatory"/>
</dbReference>
<gene>
    <name evidence="9" type="ORF">Mco01_21570</name>
</gene>
<dbReference type="CDD" id="cd00075">
    <property type="entry name" value="HATPase"/>
    <property type="match status" value="1"/>
</dbReference>
<dbReference type="Gene3D" id="3.30.450.20">
    <property type="entry name" value="PAS domain"/>
    <property type="match status" value="1"/>
</dbReference>
<evidence type="ECO:0000256" key="1">
    <source>
        <dbReference type="ARBA" id="ARBA00000085"/>
    </source>
</evidence>
<dbReference type="InterPro" id="IPR005467">
    <property type="entry name" value="His_kinase_dom"/>
</dbReference>
<evidence type="ECO:0000313" key="9">
    <source>
        <dbReference type="EMBL" id="GIH39157.1"/>
    </source>
</evidence>
<evidence type="ECO:0000256" key="6">
    <source>
        <dbReference type="ARBA" id="ARBA00022777"/>
    </source>
</evidence>
<dbReference type="PANTHER" id="PTHR43711:SF1">
    <property type="entry name" value="HISTIDINE KINASE 1"/>
    <property type="match status" value="1"/>
</dbReference>
<dbReference type="RefSeq" id="WP_204056712.1">
    <property type="nucleotide sequence ID" value="NZ_BAAAGP010000016.1"/>
</dbReference>
<dbReference type="CDD" id="cd00130">
    <property type="entry name" value="PAS"/>
    <property type="match status" value="1"/>
</dbReference>
<sequence>MDSEVDFEAVFNAIVVPSAVLTPDFVIVAVNDAFLSVMHRTRAEVLGQLAFTAFPDNPGAPNDPAAHGMRASLERVAASGRQNVLPMQRYDVEVPGRPGVLEERYWSAVTAPVLGPDGEVKLIIHAVEEVTDFLRQLRGRGEDGVIDTRTALEAMTTNVYARAQELHHLNERLKQTAGQQRHAMAALREAIERERRFVFDASHDLRNPITALLTELEVALLEPDIDTHETLSKLLRDAERLNEIVADLLELARLDTAAPDAEVELIDLGRFVVEELERRRMTASVHARIDSEVVVTACRIRLARLLGNLMANAERHTTTTIEVVVAADPPHAVLEVIDDGPGVAPADREKIFERLCRLDDARHKDPGGSGLGLPIAREIARVHGGDLYAADHPTGARFVLRLPLTAE</sequence>
<comment type="caution">
    <text evidence="9">The sequence shown here is derived from an EMBL/GenBank/DDBJ whole genome shotgun (WGS) entry which is preliminary data.</text>
</comment>
<dbReference type="Gene3D" id="1.10.287.130">
    <property type="match status" value="1"/>
</dbReference>
<comment type="subcellular location">
    <subcellularLocation>
        <location evidence="2">Cell membrane</location>
    </subcellularLocation>
</comment>
<dbReference type="Pfam" id="PF00512">
    <property type="entry name" value="HisKA"/>
    <property type="match status" value="1"/>
</dbReference>
<reference evidence="9 10" key="1">
    <citation type="submission" date="2021-01" db="EMBL/GenBank/DDBJ databases">
        <title>Whole genome shotgun sequence of Microbispora corallina NBRC 16416.</title>
        <authorList>
            <person name="Komaki H."/>
            <person name="Tamura T."/>
        </authorList>
    </citation>
    <scope>NUCLEOTIDE SEQUENCE [LARGE SCALE GENOMIC DNA]</scope>
    <source>
        <strain evidence="9 10">NBRC 16416</strain>
    </source>
</reference>
<keyword evidence="7" id="KW-0902">Two-component regulatory system</keyword>
<dbReference type="InterPro" id="IPR003594">
    <property type="entry name" value="HATPase_dom"/>
</dbReference>
<name>A0ABQ4FWH7_9ACTN</name>
<dbReference type="Gene3D" id="3.30.565.10">
    <property type="entry name" value="Histidine kinase-like ATPase, C-terminal domain"/>
    <property type="match status" value="1"/>
</dbReference>
<evidence type="ECO:0000256" key="2">
    <source>
        <dbReference type="ARBA" id="ARBA00004236"/>
    </source>
</evidence>
<dbReference type="PROSITE" id="PS50109">
    <property type="entry name" value="HIS_KIN"/>
    <property type="match status" value="1"/>
</dbReference>
<dbReference type="EMBL" id="BOOC01000006">
    <property type="protein sequence ID" value="GIH39157.1"/>
    <property type="molecule type" value="Genomic_DNA"/>
</dbReference>
<keyword evidence="6" id="KW-0418">Kinase</keyword>
<proteinExistence type="predicted"/>
<dbReference type="InterPro" id="IPR000014">
    <property type="entry name" value="PAS"/>
</dbReference>
<dbReference type="InterPro" id="IPR036890">
    <property type="entry name" value="HATPase_C_sf"/>
</dbReference>
<comment type="catalytic activity">
    <reaction evidence="1">
        <text>ATP + protein L-histidine = ADP + protein N-phospho-L-histidine.</text>
        <dbReference type="EC" id="2.7.13.3"/>
    </reaction>
</comment>
<dbReference type="InterPro" id="IPR013656">
    <property type="entry name" value="PAS_4"/>
</dbReference>
<dbReference type="Proteomes" id="UP000603904">
    <property type="component" value="Unassembled WGS sequence"/>
</dbReference>
<keyword evidence="4" id="KW-0597">Phosphoprotein</keyword>
<dbReference type="InterPro" id="IPR036097">
    <property type="entry name" value="HisK_dim/P_sf"/>
</dbReference>
<evidence type="ECO:0000256" key="7">
    <source>
        <dbReference type="ARBA" id="ARBA00023012"/>
    </source>
</evidence>